<proteinExistence type="inferred from homology"/>
<name>A0ABW6DFJ3_9BACT</name>
<keyword evidence="9" id="KW-0574">Periplasm</keyword>
<dbReference type="Proteomes" id="UP001598138">
    <property type="component" value="Unassembled WGS sequence"/>
</dbReference>
<evidence type="ECO:0000256" key="9">
    <source>
        <dbReference type="ARBA" id="ARBA00022764"/>
    </source>
</evidence>
<reference evidence="15 16" key="1">
    <citation type="submission" date="2024-03" db="EMBL/GenBank/DDBJ databases">
        <title>Aquirufa genome sequencing.</title>
        <authorList>
            <person name="Pitt A."/>
            <person name="Hahn M.W."/>
        </authorList>
    </citation>
    <scope>NUCLEOTIDE SEQUENCE [LARGE SCALE GENOMIC DNA]</scope>
    <source>
        <strain evidence="15 16">OSTEICH-129V</strain>
    </source>
</reference>
<comment type="cofactor">
    <cofactor evidence="2">
        <name>Zn(2+)</name>
        <dbReference type="ChEBI" id="CHEBI:29105"/>
    </cofactor>
</comment>
<evidence type="ECO:0000313" key="16">
    <source>
        <dbReference type="Proteomes" id="UP001598138"/>
    </source>
</evidence>
<keyword evidence="11" id="KW-0862">Zinc</keyword>
<dbReference type="InterPro" id="IPR050855">
    <property type="entry name" value="NDM-1-like"/>
</dbReference>
<dbReference type="NCBIfam" id="NF033088">
    <property type="entry name" value="bla_subclass_B1"/>
    <property type="match status" value="1"/>
</dbReference>
<evidence type="ECO:0000256" key="11">
    <source>
        <dbReference type="ARBA" id="ARBA00022833"/>
    </source>
</evidence>
<dbReference type="EC" id="3.5.2.6" evidence="6"/>
<dbReference type="NCBIfam" id="NF012229">
    <property type="entry name" value="bla_class_B_core"/>
    <property type="match status" value="1"/>
</dbReference>
<evidence type="ECO:0000256" key="3">
    <source>
        <dbReference type="ARBA" id="ARBA00004418"/>
    </source>
</evidence>
<keyword evidence="8 13" id="KW-0732">Signal</keyword>
<feature type="chain" id="PRO_5045340670" description="beta-lactamase" evidence="13">
    <location>
        <begin position="18"/>
        <end position="232"/>
    </location>
</feature>
<comment type="similarity">
    <text evidence="4">Belongs to the metallo-beta-lactamase superfamily. Class-B beta-lactamase family.</text>
</comment>
<feature type="domain" description="Metallo-beta-lactamase" evidence="14">
    <location>
        <begin position="45"/>
        <end position="214"/>
    </location>
</feature>
<evidence type="ECO:0000256" key="13">
    <source>
        <dbReference type="SAM" id="SignalP"/>
    </source>
</evidence>
<keyword evidence="12" id="KW-0046">Antibiotic resistance</keyword>
<dbReference type="SUPFAM" id="SSF56281">
    <property type="entry name" value="Metallo-hydrolase/oxidoreductase"/>
    <property type="match status" value="1"/>
</dbReference>
<dbReference type="EMBL" id="JBBKXZ010000002">
    <property type="protein sequence ID" value="MFD3394487.1"/>
    <property type="molecule type" value="Genomic_DNA"/>
</dbReference>
<dbReference type="InterPro" id="IPR036866">
    <property type="entry name" value="RibonucZ/Hydroxyglut_hydro"/>
</dbReference>
<sequence length="232" mass="25598">MKKLLFLVFGIMPSVYAQDVTLTQLTQNTFMHTSYLQTNDFGHVPCNGLVVRNGQEALVFDTPTDDQSAQKLIRLVQDSLHCKIVAVIPTHFHNDCLGGLLAFHTAGIPSIAHEKTIELTKENQLIEPQQGFKGSTTLRVGSKEVLVKFFGEGHTRDNVVAYFPSEQVLFGGCLIKELNATKGYLGDANVQAWSATVNQVKANFQQVKHVVPGHGAAGDSRLLDYTQKLFEK</sequence>
<dbReference type="PANTHER" id="PTHR42951:SF4">
    <property type="entry name" value="ACYL-COENZYME A THIOESTERASE MBLAC2"/>
    <property type="match status" value="1"/>
</dbReference>
<keyword evidence="7" id="KW-0479">Metal-binding</keyword>
<evidence type="ECO:0000256" key="8">
    <source>
        <dbReference type="ARBA" id="ARBA00022729"/>
    </source>
</evidence>
<dbReference type="RefSeq" id="WP_377983369.1">
    <property type="nucleotide sequence ID" value="NZ_JBBKXZ010000002.1"/>
</dbReference>
<evidence type="ECO:0000256" key="7">
    <source>
        <dbReference type="ARBA" id="ARBA00022723"/>
    </source>
</evidence>
<feature type="signal peptide" evidence="13">
    <location>
        <begin position="1"/>
        <end position="17"/>
    </location>
</feature>
<dbReference type="SMART" id="SM00849">
    <property type="entry name" value="Lactamase_B"/>
    <property type="match status" value="1"/>
</dbReference>
<dbReference type="Pfam" id="PF00753">
    <property type="entry name" value="Lactamase_B"/>
    <property type="match status" value="1"/>
</dbReference>
<dbReference type="GO" id="GO:0008800">
    <property type="term" value="F:beta-lactamase activity"/>
    <property type="evidence" value="ECO:0007669"/>
    <property type="project" value="UniProtKB-EC"/>
</dbReference>
<evidence type="ECO:0000256" key="6">
    <source>
        <dbReference type="ARBA" id="ARBA00012865"/>
    </source>
</evidence>
<comment type="caution">
    <text evidence="15">The sequence shown here is derived from an EMBL/GenBank/DDBJ whole genome shotgun (WGS) entry which is preliminary data.</text>
</comment>
<dbReference type="InterPro" id="IPR001279">
    <property type="entry name" value="Metallo-B-lactamas"/>
</dbReference>
<dbReference type="PANTHER" id="PTHR42951">
    <property type="entry name" value="METALLO-BETA-LACTAMASE DOMAIN-CONTAINING"/>
    <property type="match status" value="1"/>
</dbReference>
<evidence type="ECO:0000313" key="15">
    <source>
        <dbReference type="EMBL" id="MFD3394487.1"/>
    </source>
</evidence>
<comment type="catalytic activity">
    <reaction evidence="1">
        <text>a beta-lactam + H2O = a substituted beta-amino acid</text>
        <dbReference type="Rhea" id="RHEA:20401"/>
        <dbReference type="ChEBI" id="CHEBI:15377"/>
        <dbReference type="ChEBI" id="CHEBI:35627"/>
        <dbReference type="ChEBI" id="CHEBI:140347"/>
        <dbReference type="EC" id="3.5.2.6"/>
    </reaction>
</comment>
<protein>
    <recommendedName>
        <fullName evidence="6">beta-lactamase</fullName>
        <ecNumber evidence="6">3.5.2.6</ecNumber>
    </recommendedName>
</protein>
<dbReference type="PROSITE" id="PS00744">
    <property type="entry name" value="BETA_LACTAMASE_B_2"/>
    <property type="match status" value="1"/>
</dbReference>
<dbReference type="Gene3D" id="3.60.15.10">
    <property type="entry name" value="Ribonuclease Z/Hydroxyacylglutathione hydrolase-like"/>
    <property type="match status" value="1"/>
</dbReference>
<dbReference type="CDD" id="cd16302">
    <property type="entry name" value="CcrA-like_MBL-B1"/>
    <property type="match status" value="1"/>
</dbReference>
<evidence type="ECO:0000259" key="14">
    <source>
        <dbReference type="SMART" id="SM00849"/>
    </source>
</evidence>
<organism evidence="15 16">
    <name type="scientific">Aquirufa avitistagni</name>
    <dbReference type="NCBI Taxonomy" id="3104728"/>
    <lineage>
        <taxon>Bacteria</taxon>
        <taxon>Pseudomonadati</taxon>
        <taxon>Bacteroidota</taxon>
        <taxon>Cytophagia</taxon>
        <taxon>Cytophagales</taxon>
        <taxon>Flectobacillaceae</taxon>
        <taxon>Aquirufa</taxon>
    </lineage>
</organism>
<accession>A0ABW6DFJ3</accession>
<evidence type="ECO:0000256" key="4">
    <source>
        <dbReference type="ARBA" id="ARBA00005250"/>
    </source>
</evidence>
<gene>
    <name evidence="15" type="primary">bla</name>
    <name evidence="15" type="ORF">U0R10_07640</name>
</gene>
<evidence type="ECO:0000256" key="1">
    <source>
        <dbReference type="ARBA" id="ARBA00001526"/>
    </source>
</evidence>
<evidence type="ECO:0000256" key="12">
    <source>
        <dbReference type="ARBA" id="ARBA00023251"/>
    </source>
</evidence>
<evidence type="ECO:0000256" key="2">
    <source>
        <dbReference type="ARBA" id="ARBA00001947"/>
    </source>
</evidence>
<keyword evidence="16" id="KW-1185">Reference proteome</keyword>
<dbReference type="InterPro" id="IPR058199">
    <property type="entry name" value="BlaB//VIM/IMP-1"/>
</dbReference>
<comment type="subcellular location">
    <subcellularLocation>
        <location evidence="3">Periplasm</location>
    </subcellularLocation>
</comment>
<dbReference type="InterPro" id="IPR001018">
    <property type="entry name" value="Beta-lactamase_class-B_CS"/>
</dbReference>
<evidence type="ECO:0000256" key="5">
    <source>
        <dbReference type="ARBA" id="ARBA00011245"/>
    </source>
</evidence>
<keyword evidence="10 15" id="KW-0378">Hydrolase</keyword>
<comment type="subunit">
    <text evidence="5">Monomer.</text>
</comment>
<evidence type="ECO:0000256" key="10">
    <source>
        <dbReference type="ARBA" id="ARBA00022801"/>
    </source>
</evidence>